<dbReference type="RefSeq" id="WP_110787683.1">
    <property type="nucleotide sequence ID" value="NZ_QKQS01000023.1"/>
</dbReference>
<name>A0A323UKV9_RHOPL</name>
<dbReference type="InterPro" id="IPR007024">
    <property type="entry name" value="BLUF_domain"/>
</dbReference>
<proteinExistence type="predicted"/>
<dbReference type="EMBL" id="QKQS01000023">
    <property type="protein sequence ID" value="PZA11596.1"/>
    <property type="molecule type" value="Genomic_DNA"/>
</dbReference>
<dbReference type="GO" id="GO:0071949">
    <property type="term" value="F:FAD binding"/>
    <property type="evidence" value="ECO:0007669"/>
    <property type="project" value="InterPro"/>
</dbReference>
<comment type="caution">
    <text evidence="2">The sequence shown here is derived from an EMBL/GenBank/DDBJ whole genome shotgun (WGS) entry which is preliminary data.</text>
</comment>
<sequence>MPSELYRCVYYSRNLIAGGPARIAEEIESILGAARRNNPRLSITGALLFNRGLFAQVLEGPCPSVESLFEKILRDERHGDIQVLAFGSAPGRLFSNWSMAFLGRSREDENLFGHIGRQTGFSAERIAGDRLLEIVRNLAYEEEARAA</sequence>
<evidence type="ECO:0000313" key="3">
    <source>
        <dbReference type="Proteomes" id="UP000248134"/>
    </source>
</evidence>
<dbReference type="SUPFAM" id="SSF54975">
    <property type="entry name" value="Acylphosphatase/BLUF domain-like"/>
    <property type="match status" value="1"/>
</dbReference>
<dbReference type="GO" id="GO:0009882">
    <property type="term" value="F:blue light photoreceptor activity"/>
    <property type="evidence" value="ECO:0007669"/>
    <property type="project" value="InterPro"/>
</dbReference>
<dbReference type="AlphaFoldDB" id="A0A323UKV9"/>
<dbReference type="PROSITE" id="PS50925">
    <property type="entry name" value="BLUF"/>
    <property type="match status" value="1"/>
</dbReference>
<reference evidence="2 3" key="1">
    <citation type="submission" date="2018-06" db="EMBL/GenBank/DDBJ databases">
        <title>Draft Whole-Genome Sequence of the purple photosynthetic bacterium Rhodospeudomonas palustris XCP.</title>
        <authorList>
            <person name="Rayyan A."/>
            <person name="Meyer T.E."/>
            <person name="Kyndt J.A."/>
        </authorList>
    </citation>
    <scope>NUCLEOTIDE SEQUENCE [LARGE SCALE GENOMIC DNA]</scope>
    <source>
        <strain evidence="2 3">XCP</strain>
    </source>
</reference>
<dbReference type="InterPro" id="IPR036046">
    <property type="entry name" value="Acylphosphatase-like_dom_sf"/>
</dbReference>
<gene>
    <name evidence="2" type="ORF">DNX69_17590</name>
</gene>
<dbReference type="Pfam" id="PF04940">
    <property type="entry name" value="BLUF"/>
    <property type="match status" value="1"/>
</dbReference>
<evidence type="ECO:0000313" key="2">
    <source>
        <dbReference type="EMBL" id="PZA11596.1"/>
    </source>
</evidence>
<organism evidence="2 3">
    <name type="scientific">Rhodopseudomonas palustris</name>
    <dbReference type="NCBI Taxonomy" id="1076"/>
    <lineage>
        <taxon>Bacteria</taxon>
        <taxon>Pseudomonadati</taxon>
        <taxon>Pseudomonadota</taxon>
        <taxon>Alphaproteobacteria</taxon>
        <taxon>Hyphomicrobiales</taxon>
        <taxon>Nitrobacteraceae</taxon>
        <taxon>Rhodopseudomonas</taxon>
    </lineage>
</organism>
<dbReference type="Gene3D" id="3.30.70.100">
    <property type="match status" value="1"/>
</dbReference>
<dbReference type="SMART" id="SM01034">
    <property type="entry name" value="BLUF"/>
    <property type="match status" value="1"/>
</dbReference>
<evidence type="ECO:0000259" key="1">
    <source>
        <dbReference type="PROSITE" id="PS50925"/>
    </source>
</evidence>
<protein>
    <submittedName>
        <fullName evidence="2">Blue light sensor protein</fullName>
    </submittedName>
</protein>
<accession>A0A323UKV9</accession>
<feature type="domain" description="BLUF" evidence="1">
    <location>
        <begin position="5"/>
        <end position="100"/>
    </location>
</feature>
<dbReference type="OrthoDB" id="196105at2"/>
<dbReference type="Proteomes" id="UP000248134">
    <property type="component" value="Unassembled WGS sequence"/>
</dbReference>